<dbReference type="InterPro" id="IPR016181">
    <property type="entry name" value="Acyl_CoA_acyltransferase"/>
</dbReference>
<feature type="compositionally biased region" description="Basic and acidic residues" evidence="4">
    <location>
        <begin position="20"/>
        <end position="34"/>
    </location>
</feature>
<dbReference type="AlphaFoldDB" id="A0A1G9W6A6"/>
<evidence type="ECO:0000256" key="2">
    <source>
        <dbReference type="ARBA" id="ARBA00023315"/>
    </source>
</evidence>
<feature type="domain" description="N-acetyltransferase" evidence="5">
    <location>
        <begin position="12"/>
        <end position="161"/>
    </location>
</feature>
<dbReference type="STRING" id="660521.SAMN04487949_2635"/>
<evidence type="ECO:0000259" key="5">
    <source>
        <dbReference type="PROSITE" id="PS51186"/>
    </source>
</evidence>
<keyword evidence="1 6" id="KW-0808">Transferase</keyword>
<dbReference type="OrthoDB" id="120213at2157"/>
<keyword evidence="2" id="KW-0012">Acyltransferase</keyword>
<gene>
    <name evidence="6" type="ORF">SAMN04487949_2635</name>
</gene>
<dbReference type="RefSeq" id="WP_089698063.1">
    <property type="nucleotide sequence ID" value="NZ_FNHL01000003.1"/>
</dbReference>
<dbReference type="PANTHER" id="PTHR43792">
    <property type="entry name" value="GNAT FAMILY, PUTATIVE (AFU_ORTHOLOGUE AFUA_3G00765)-RELATED-RELATED"/>
    <property type="match status" value="1"/>
</dbReference>
<feature type="region of interest" description="Disordered" evidence="4">
    <location>
        <begin position="20"/>
        <end position="49"/>
    </location>
</feature>
<feature type="compositionally biased region" description="Polar residues" evidence="4">
    <location>
        <begin position="39"/>
        <end position="49"/>
    </location>
</feature>
<evidence type="ECO:0000256" key="3">
    <source>
        <dbReference type="ARBA" id="ARBA00038502"/>
    </source>
</evidence>
<evidence type="ECO:0000256" key="4">
    <source>
        <dbReference type="SAM" id="MobiDB-lite"/>
    </source>
</evidence>
<dbReference type="PANTHER" id="PTHR43792:SF8">
    <property type="entry name" value="[RIBOSOMAL PROTEIN US5]-ALANINE N-ACETYLTRANSFERASE"/>
    <property type="match status" value="1"/>
</dbReference>
<dbReference type="InterPro" id="IPR000182">
    <property type="entry name" value="GNAT_dom"/>
</dbReference>
<name>A0A1G9W6A6_9EURY</name>
<dbReference type="GO" id="GO:0016747">
    <property type="term" value="F:acyltransferase activity, transferring groups other than amino-acyl groups"/>
    <property type="evidence" value="ECO:0007669"/>
    <property type="project" value="InterPro"/>
</dbReference>
<dbReference type="Gene3D" id="3.40.630.30">
    <property type="match status" value="1"/>
</dbReference>
<protein>
    <submittedName>
        <fullName evidence="6">Protein N-acetyltransferase, RimJ/RimL family</fullName>
    </submittedName>
</protein>
<reference evidence="7" key="1">
    <citation type="submission" date="2016-10" db="EMBL/GenBank/DDBJ databases">
        <authorList>
            <person name="Varghese N."/>
            <person name="Submissions S."/>
        </authorList>
    </citation>
    <scope>NUCLEOTIDE SEQUENCE [LARGE SCALE GENOMIC DNA]</scope>
    <source>
        <strain evidence="7">CGMCC 1.10119</strain>
    </source>
</reference>
<evidence type="ECO:0000313" key="6">
    <source>
        <dbReference type="EMBL" id="SDM80058.1"/>
    </source>
</evidence>
<organism evidence="6 7">
    <name type="scientific">Halogranum gelatinilyticum</name>
    <dbReference type="NCBI Taxonomy" id="660521"/>
    <lineage>
        <taxon>Archaea</taxon>
        <taxon>Methanobacteriati</taxon>
        <taxon>Methanobacteriota</taxon>
        <taxon>Stenosarchaea group</taxon>
        <taxon>Halobacteria</taxon>
        <taxon>Halobacteriales</taxon>
        <taxon>Haloferacaceae</taxon>
    </lineage>
</organism>
<keyword evidence="7" id="KW-1185">Reference proteome</keyword>
<proteinExistence type="inferred from homology"/>
<dbReference type="Proteomes" id="UP000199451">
    <property type="component" value="Unassembled WGS sequence"/>
</dbReference>
<accession>A0A1G9W6A6</accession>
<dbReference type="SUPFAM" id="SSF55729">
    <property type="entry name" value="Acyl-CoA N-acyltransferases (Nat)"/>
    <property type="match status" value="1"/>
</dbReference>
<dbReference type="Pfam" id="PF13302">
    <property type="entry name" value="Acetyltransf_3"/>
    <property type="match status" value="1"/>
</dbReference>
<dbReference type="EMBL" id="FNHL01000003">
    <property type="protein sequence ID" value="SDM80058.1"/>
    <property type="molecule type" value="Genomic_DNA"/>
</dbReference>
<dbReference type="PROSITE" id="PS51186">
    <property type="entry name" value="GNAT"/>
    <property type="match status" value="1"/>
</dbReference>
<comment type="similarity">
    <text evidence="3">Belongs to the acetyltransferase family. RimJ subfamily.</text>
</comment>
<evidence type="ECO:0000256" key="1">
    <source>
        <dbReference type="ARBA" id="ARBA00022679"/>
    </source>
</evidence>
<sequence>MADTTVVSSERVSLRPVERDDAEFMQRSTTDPEIRVPLGSTQPSNSHQSETFIEETLEGGDGVSLVVETDDESIGLVAVKSLDQARPELVYWLVPEYHGEGYGSEAVGLFVDYLFRTHDCRGLHARVFDFNDGSQDVVRGLGFTEEGRFREARFVDGDYVDVVHFGLLRREWQAR</sequence>
<evidence type="ECO:0000313" key="7">
    <source>
        <dbReference type="Proteomes" id="UP000199451"/>
    </source>
</evidence>
<dbReference type="InterPro" id="IPR051531">
    <property type="entry name" value="N-acetyltransferase"/>
</dbReference>